<keyword evidence="4" id="KW-1185">Reference proteome</keyword>
<dbReference type="RefSeq" id="XP_002294785.1">
    <property type="nucleotide sequence ID" value="XM_002294749.1"/>
</dbReference>
<feature type="compositionally biased region" description="Polar residues" evidence="1">
    <location>
        <begin position="1"/>
        <end position="18"/>
    </location>
</feature>
<dbReference type="Proteomes" id="UP000001449">
    <property type="component" value="Chromosome 20"/>
</dbReference>
<feature type="transmembrane region" description="Helical" evidence="2">
    <location>
        <begin position="122"/>
        <end position="142"/>
    </location>
</feature>
<gene>
    <name evidence="3" type="ORF">THAPSDRAFT_11640</name>
</gene>
<dbReference type="EMBL" id="CM000652">
    <property type="protein sequence ID" value="EED88145.1"/>
    <property type="molecule type" value="Genomic_DNA"/>
</dbReference>
<sequence length="470" mass="53062">MNSTEIETTPRTNQTNEECNPLLHPNTAVSTSPYHHQSTKLRSTYLRQKKREAQPLVEKARQISSHGAFFTFLWDIYSAVSVFVAMLLNYESVFGCLVTVGATLLAYYLVEDHDADWNGNLPTVLLSFAVITPLSASITMAFTRRETTLKSLASFRSASYNLYVAHASWDWGECNKGKGRRGCIENSDDMINVYGESSSNGINLDEKKAIDWTNHSDETLRQLINLSDSLCQYLTLPTSTRARHRVTTKGRQEAKTVLSAGRSLFTLNVSGRMIMISQLCEALKYRGLPGNEASRIRQWENFMTNAMEDLRVVKEYRTPQALRSFARLFTIFLPPFYAPSYVQVARDSDSLALGICLGIVTSIALTGLFECVRQLEDPFVSHVTLDGVDVKEELCVLMYQELMLARKVLYPEAEDFMLKKNTCDICMGRNIAGDDQSVEEENREKARKESSGSITVDRTSRHFCEDSMKL</sequence>
<keyword evidence="2" id="KW-1133">Transmembrane helix</keyword>
<dbReference type="PANTHER" id="PTHR36970">
    <property type="entry name" value="UNNAMED PRODUCT"/>
    <property type="match status" value="1"/>
</dbReference>
<feature type="compositionally biased region" description="Polar residues" evidence="1">
    <location>
        <begin position="27"/>
        <end position="38"/>
    </location>
</feature>
<evidence type="ECO:0000256" key="2">
    <source>
        <dbReference type="SAM" id="Phobius"/>
    </source>
</evidence>
<dbReference type="InParanoid" id="B8CF46"/>
<accession>B8CF46</accession>
<dbReference type="eggNOG" id="ENOG502S25I">
    <property type="taxonomic scope" value="Eukaryota"/>
</dbReference>
<dbReference type="KEGG" id="tps:THAPSDRAFT_11640"/>
<organism evidence="3 4">
    <name type="scientific">Thalassiosira pseudonana</name>
    <name type="common">Marine diatom</name>
    <name type="synonym">Cyclotella nana</name>
    <dbReference type="NCBI Taxonomy" id="35128"/>
    <lineage>
        <taxon>Eukaryota</taxon>
        <taxon>Sar</taxon>
        <taxon>Stramenopiles</taxon>
        <taxon>Ochrophyta</taxon>
        <taxon>Bacillariophyta</taxon>
        <taxon>Coscinodiscophyceae</taxon>
        <taxon>Thalassiosirophycidae</taxon>
        <taxon>Thalassiosirales</taxon>
        <taxon>Thalassiosiraceae</taxon>
        <taxon>Thalassiosira</taxon>
    </lineage>
</organism>
<evidence type="ECO:0000313" key="3">
    <source>
        <dbReference type="EMBL" id="EED88145.1"/>
    </source>
</evidence>
<evidence type="ECO:0000313" key="4">
    <source>
        <dbReference type="Proteomes" id="UP000001449"/>
    </source>
</evidence>
<feature type="region of interest" description="Disordered" evidence="1">
    <location>
        <begin position="1"/>
        <end position="38"/>
    </location>
</feature>
<dbReference type="STRING" id="35128.B8CF46"/>
<proteinExistence type="predicted"/>
<dbReference type="PANTHER" id="PTHR36970:SF1">
    <property type="entry name" value="BESTROPHIN HOMOLOG"/>
    <property type="match status" value="1"/>
</dbReference>
<keyword evidence="2" id="KW-0812">Transmembrane</keyword>
<dbReference type="AlphaFoldDB" id="B8CF46"/>
<reference evidence="3 4" key="2">
    <citation type="journal article" date="2008" name="Nature">
        <title>The Phaeodactylum genome reveals the evolutionary history of diatom genomes.</title>
        <authorList>
            <person name="Bowler C."/>
            <person name="Allen A.E."/>
            <person name="Badger J.H."/>
            <person name="Grimwood J."/>
            <person name="Jabbari K."/>
            <person name="Kuo A."/>
            <person name="Maheswari U."/>
            <person name="Martens C."/>
            <person name="Maumus F."/>
            <person name="Otillar R.P."/>
            <person name="Rayko E."/>
            <person name="Salamov A."/>
            <person name="Vandepoele K."/>
            <person name="Beszteri B."/>
            <person name="Gruber A."/>
            <person name="Heijde M."/>
            <person name="Katinka M."/>
            <person name="Mock T."/>
            <person name="Valentin K."/>
            <person name="Verret F."/>
            <person name="Berges J.A."/>
            <person name="Brownlee C."/>
            <person name="Cadoret J.P."/>
            <person name="Chiovitti A."/>
            <person name="Choi C.J."/>
            <person name="Coesel S."/>
            <person name="De Martino A."/>
            <person name="Detter J.C."/>
            <person name="Durkin C."/>
            <person name="Falciatore A."/>
            <person name="Fournet J."/>
            <person name="Haruta M."/>
            <person name="Huysman M.J."/>
            <person name="Jenkins B.D."/>
            <person name="Jiroutova K."/>
            <person name="Jorgensen R.E."/>
            <person name="Joubert Y."/>
            <person name="Kaplan A."/>
            <person name="Kroger N."/>
            <person name="Kroth P.G."/>
            <person name="La Roche J."/>
            <person name="Lindquist E."/>
            <person name="Lommer M."/>
            <person name="Martin-Jezequel V."/>
            <person name="Lopez P.J."/>
            <person name="Lucas S."/>
            <person name="Mangogna M."/>
            <person name="McGinnis K."/>
            <person name="Medlin L.K."/>
            <person name="Montsant A."/>
            <person name="Oudot-Le Secq M.P."/>
            <person name="Napoli C."/>
            <person name="Obornik M."/>
            <person name="Parker M.S."/>
            <person name="Petit J.L."/>
            <person name="Porcel B.M."/>
            <person name="Poulsen N."/>
            <person name="Robison M."/>
            <person name="Rychlewski L."/>
            <person name="Rynearson T.A."/>
            <person name="Schmutz J."/>
            <person name="Shapiro H."/>
            <person name="Siaut M."/>
            <person name="Stanley M."/>
            <person name="Sussman M.R."/>
            <person name="Taylor A.R."/>
            <person name="Vardi A."/>
            <person name="von Dassow P."/>
            <person name="Vyverman W."/>
            <person name="Willis A."/>
            <person name="Wyrwicz L.S."/>
            <person name="Rokhsar D.S."/>
            <person name="Weissenbach J."/>
            <person name="Armbrust E.V."/>
            <person name="Green B.R."/>
            <person name="Van de Peer Y."/>
            <person name="Grigoriev I.V."/>
        </authorList>
    </citation>
    <scope>NUCLEOTIDE SEQUENCE [LARGE SCALE GENOMIC DNA]</scope>
    <source>
        <strain evidence="3 4">CCMP1335</strain>
    </source>
</reference>
<dbReference type="HOGENOM" id="CLU_582058_0_0_1"/>
<feature type="transmembrane region" description="Helical" evidence="2">
    <location>
        <begin position="93"/>
        <end position="110"/>
    </location>
</feature>
<reference evidence="3 4" key="1">
    <citation type="journal article" date="2004" name="Science">
        <title>The genome of the diatom Thalassiosira pseudonana: ecology, evolution, and metabolism.</title>
        <authorList>
            <person name="Armbrust E.V."/>
            <person name="Berges J.A."/>
            <person name="Bowler C."/>
            <person name="Green B.R."/>
            <person name="Martinez D."/>
            <person name="Putnam N.H."/>
            <person name="Zhou S."/>
            <person name="Allen A.E."/>
            <person name="Apt K.E."/>
            <person name="Bechner M."/>
            <person name="Brzezinski M.A."/>
            <person name="Chaal B.K."/>
            <person name="Chiovitti A."/>
            <person name="Davis A.K."/>
            <person name="Demarest M.S."/>
            <person name="Detter J.C."/>
            <person name="Glavina T."/>
            <person name="Goodstein D."/>
            <person name="Hadi M.Z."/>
            <person name="Hellsten U."/>
            <person name="Hildebrand M."/>
            <person name="Jenkins B.D."/>
            <person name="Jurka J."/>
            <person name="Kapitonov V.V."/>
            <person name="Kroger N."/>
            <person name="Lau W.W."/>
            <person name="Lane T.W."/>
            <person name="Larimer F.W."/>
            <person name="Lippmeier J.C."/>
            <person name="Lucas S."/>
            <person name="Medina M."/>
            <person name="Montsant A."/>
            <person name="Obornik M."/>
            <person name="Parker M.S."/>
            <person name="Palenik B."/>
            <person name="Pazour G.J."/>
            <person name="Richardson P.M."/>
            <person name="Rynearson T.A."/>
            <person name="Saito M.A."/>
            <person name="Schwartz D.C."/>
            <person name="Thamatrakoln K."/>
            <person name="Valentin K."/>
            <person name="Vardi A."/>
            <person name="Wilkerson F.P."/>
            <person name="Rokhsar D.S."/>
        </authorList>
    </citation>
    <scope>NUCLEOTIDE SEQUENCE [LARGE SCALE GENOMIC DNA]</scope>
    <source>
        <strain evidence="3 4">CCMP1335</strain>
    </source>
</reference>
<dbReference type="PaxDb" id="35128-Thaps11640"/>
<evidence type="ECO:0000256" key="1">
    <source>
        <dbReference type="SAM" id="MobiDB-lite"/>
    </source>
</evidence>
<name>B8CF46_THAPS</name>
<keyword evidence="2" id="KW-0472">Membrane</keyword>
<feature type="transmembrane region" description="Helical" evidence="2">
    <location>
        <begin position="68"/>
        <end position="88"/>
    </location>
</feature>
<dbReference type="GeneID" id="7443644"/>
<protein>
    <submittedName>
        <fullName evidence="3">Uncharacterized protein</fullName>
    </submittedName>
</protein>